<evidence type="ECO:0000256" key="1">
    <source>
        <dbReference type="ARBA" id="ARBA00022741"/>
    </source>
</evidence>
<accession>A0A6S4GU60</accession>
<sequence>MYKSIKKRDGRTVKFDRKKIEKAIEKAGLETGEFDKKTAEDLTEKVLVVLEARNQKRLPGVEDIQDIVEDILIDSKFKKTAKAYIIYRDQHKKLREITSESHIDLIDKYLGNLDWKVNENSNMGYSLQGLNNYVSAEITKTYWLDKIYTPKIGQAHKEGDLHIHDLNLLSVYCVGWDLTDLLQEGFTGVAGKVASKPAKHFRSALGQVVNFFYTLQGEAAGAQAFSDFDTLLAPFIRADKLNYDEVKQALQEFVFNVNVPTRVGFQTPFTNITLDLECPKHMADNPVIIGGEMQDSTYGEYQEEMNMLNKALLEVLSEGDANGRVFTFPIPTVNITKDFNWDNPVIESLWEASAKYGIPYFSNFINSDMDPEDARSMCCRLRIDNRQLEYRGGGLFGSNPMTGSVGVVTINLPRLALKSKNEKEFFKGLGELMDMAKDSLETKRKVLERLTDANLYPYTKFYLRNIKQRFNQYWKNHFSTIGLIGTNEAALNLLGVDIGTEKGKAFAEKTLDFMRDRLVEYQKETGNNYNLEATPAEGTTYRLAQLDKASFPDRAHFANGLGAAVKHPFYTNSSHLPVNYTDDLFELMDLQDNLQTKYTGGTVIHFFLGERMDDPQTLKKLVKTICENYKLPYFTFSPSFSICKNHGYLVGEHPTCPNCNETTEVYSRVVGFLRPVSQWNKGKQAEFDMREHYDDAAEHQRACAVAVPA</sequence>
<protein>
    <submittedName>
        <fullName evidence="5">Ribonucleoside-triphosphate reductase</fullName>
        <ecNumber evidence="5">1.17.4.2</ecNumber>
    </submittedName>
</protein>
<evidence type="ECO:0000256" key="3">
    <source>
        <dbReference type="PROSITE-ProRule" id="PRU00492"/>
    </source>
</evidence>
<evidence type="ECO:0000313" key="6">
    <source>
        <dbReference type="Proteomes" id="UP000030902"/>
    </source>
</evidence>
<dbReference type="EC" id="1.17.4.2" evidence="5"/>
<dbReference type="InterPro" id="IPR005144">
    <property type="entry name" value="ATP-cone_dom"/>
</dbReference>
<dbReference type="CDD" id="cd01675">
    <property type="entry name" value="RNR_III"/>
    <property type="match status" value="1"/>
</dbReference>
<dbReference type="Gene3D" id="3.20.70.20">
    <property type="match status" value="1"/>
</dbReference>
<dbReference type="GO" id="GO:0006260">
    <property type="term" value="P:DNA replication"/>
    <property type="evidence" value="ECO:0007669"/>
    <property type="project" value="InterPro"/>
</dbReference>
<dbReference type="EMBL" id="CP007496">
    <property type="protein sequence ID" value="AJA06651.1"/>
    <property type="molecule type" value="Genomic_DNA"/>
</dbReference>
<dbReference type="GO" id="GO:0005524">
    <property type="term" value="F:ATP binding"/>
    <property type="evidence" value="ECO:0007669"/>
    <property type="project" value="UniProtKB-UniRule"/>
</dbReference>
<dbReference type="AlphaFoldDB" id="A0A6S4GU60"/>
<evidence type="ECO:0000259" key="4">
    <source>
        <dbReference type="PROSITE" id="PS51161"/>
    </source>
</evidence>
<dbReference type="SUPFAM" id="SSF51998">
    <property type="entry name" value="PFL-like glycyl radical enzymes"/>
    <property type="match status" value="1"/>
</dbReference>
<evidence type="ECO:0000313" key="5">
    <source>
        <dbReference type="EMBL" id="AJA06651.1"/>
    </source>
</evidence>
<dbReference type="PANTHER" id="PTHR21075:SF0">
    <property type="entry name" value="ANAEROBIC RIBONUCLEOSIDE-TRIPHOSPHATE REDUCTASE"/>
    <property type="match status" value="1"/>
</dbReference>
<dbReference type="Pfam" id="PF03477">
    <property type="entry name" value="ATP-cone"/>
    <property type="match status" value="1"/>
</dbReference>
<dbReference type="GO" id="GO:0031250">
    <property type="term" value="C:anaerobic ribonucleoside-triphosphate reductase complex"/>
    <property type="evidence" value="ECO:0007669"/>
    <property type="project" value="TreeGrafter"/>
</dbReference>
<dbReference type="GO" id="GO:0004748">
    <property type="term" value="F:ribonucleoside-diphosphate reductase activity, thioredoxin disulfide as acceptor"/>
    <property type="evidence" value="ECO:0007669"/>
    <property type="project" value="TreeGrafter"/>
</dbReference>
<keyword evidence="5" id="KW-0560">Oxidoreductase</keyword>
<dbReference type="RefSeq" id="WP_039327867.1">
    <property type="nucleotide sequence ID" value="NZ_CP007496.1"/>
</dbReference>
<evidence type="ECO:0000256" key="2">
    <source>
        <dbReference type="ARBA" id="ARBA00022840"/>
    </source>
</evidence>
<dbReference type="PROSITE" id="PS51161">
    <property type="entry name" value="ATP_CONE"/>
    <property type="match status" value="1"/>
</dbReference>
<keyword evidence="1 3" id="KW-0547">Nucleotide-binding</keyword>
<dbReference type="GO" id="GO:0009265">
    <property type="term" value="P:2'-deoxyribonucleotide biosynthetic process"/>
    <property type="evidence" value="ECO:0007669"/>
    <property type="project" value="TreeGrafter"/>
</dbReference>
<reference evidence="5 6" key="1">
    <citation type="journal article" date="2015" name="Proc. Natl. Acad. Sci. U.S.A.">
        <title>Cultivation of a human-associated TM7 phylotype reveals a reduced genome and epibiotic parasitic lifestyle.</title>
        <authorList>
            <person name="He X."/>
            <person name="McLean J.S."/>
            <person name="Edlund A."/>
            <person name="Yooseph S."/>
            <person name="Hall A.P."/>
            <person name="Liu S.Y."/>
            <person name="Dorrestein P.C."/>
            <person name="Esquenazi E."/>
            <person name="Hunter R.C."/>
            <person name="Cheng G."/>
            <person name="Nelson K.E."/>
            <person name="Lux R."/>
            <person name="Shi W."/>
        </authorList>
    </citation>
    <scope>NUCLEOTIDE SEQUENCE [LARGE SCALE GENOMIC DNA]</scope>
    <source>
        <strain evidence="5 6">TM7x</strain>
    </source>
</reference>
<name>A0A6S4GU60_9BACT</name>
<dbReference type="GO" id="GO:0008998">
    <property type="term" value="F:ribonucleoside-triphosphate reductase (thioredoxin) activity"/>
    <property type="evidence" value="ECO:0007669"/>
    <property type="project" value="UniProtKB-EC"/>
</dbReference>
<organism evidence="5 6">
    <name type="scientific">Candidatus Nanosynbacter lyticus</name>
    <dbReference type="NCBI Taxonomy" id="2093824"/>
    <lineage>
        <taxon>Bacteria</taxon>
        <taxon>Candidatus Saccharimonadota</taxon>
        <taxon>Candidatus Saccharimonadia</taxon>
        <taxon>Candidatus Nanosynbacterales</taxon>
        <taxon>Candidatus Nanosynbacteraceae</taxon>
        <taxon>Candidatus Nanosynbacter</taxon>
    </lineage>
</organism>
<feature type="domain" description="ATP-cone" evidence="4">
    <location>
        <begin position="3"/>
        <end position="95"/>
    </location>
</feature>
<dbReference type="KEGG" id="sox:TM7x_03610"/>
<dbReference type="Pfam" id="PF13597">
    <property type="entry name" value="NRDD"/>
    <property type="match status" value="1"/>
</dbReference>
<dbReference type="PANTHER" id="PTHR21075">
    <property type="entry name" value="ANAEROBIC RIBONUCLEOSIDE-TRIPHOSPHATE REDUCTASE"/>
    <property type="match status" value="1"/>
</dbReference>
<proteinExistence type="predicted"/>
<dbReference type="NCBIfam" id="NF006126">
    <property type="entry name" value="PRK08270.1"/>
    <property type="match status" value="1"/>
</dbReference>
<gene>
    <name evidence="5" type="ORF">TM7x_03610</name>
</gene>
<keyword evidence="6" id="KW-1185">Reference proteome</keyword>
<dbReference type="InterPro" id="IPR012833">
    <property type="entry name" value="NrdD"/>
</dbReference>
<keyword evidence="2 3" id="KW-0067">ATP-binding</keyword>
<dbReference type="Proteomes" id="UP000030902">
    <property type="component" value="Chromosome"/>
</dbReference>
<dbReference type="NCBIfam" id="TIGR02487">
    <property type="entry name" value="NrdD"/>
    <property type="match status" value="1"/>
</dbReference>